<dbReference type="EMBL" id="LBMM01015945">
    <property type="protein sequence ID" value="KMQ84612.1"/>
    <property type="molecule type" value="Genomic_DNA"/>
</dbReference>
<sequence>MVVNTQATTPKRTAWWIIATITSGGERREAFSKFGRIIEYLLKFIKGIKSNGHGEIKKMASTIHNCYIASGKESALNITSIALNLVM</sequence>
<gene>
    <name evidence="1" type="ORF">RF55_17458</name>
</gene>
<keyword evidence="2" id="KW-1185">Reference proteome</keyword>
<protein>
    <submittedName>
        <fullName evidence="1">Uncharacterized protein</fullName>
    </submittedName>
</protein>
<evidence type="ECO:0000313" key="2">
    <source>
        <dbReference type="Proteomes" id="UP000036403"/>
    </source>
</evidence>
<dbReference type="PaxDb" id="67767-A0A0J7K2T6"/>
<reference evidence="1 2" key="1">
    <citation type="submission" date="2015-04" db="EMBL/GenBank/DDBJ databases">
        <title>Lasius niger genome sequencing.</title>
        <authorList>
            <person name="Konorov E.A."/>
            <person name="Nikitin M.A."/>
            <person name="Kirill M.V."/>
            <person name="Chang P."/>
        </authorList>
    </citation>
    <scope>NUCLEOTIDE SEQUENCE [LARGE SCALE GENOMIC DNA]</scope>
    <source>
        <tissue evidence="1">Whole</tissue>
    </source>
</reference>
<organism evidence="1 2">
    <name type="scientific">Lasius niger</name>
    <name type="common">Black garden ant</name>
    <dbReference type="NCBI Taxonomy" id="67767"/>
    <lineage>
        <taxon>Eukaryota</taxon>
        <taxon>Metazoa</taxon>
        <taxon>Ecdysozoa</taxon>
        <taxon>Arthropoda</taxon>
        <taxon>Hexapoda</taxon>
        <taxon>Insecta</taxon>
        <taxon>Pterygota</taxon>
        <taxon>Neoptera</taxon>
        <taxon>Endopterygota</taxon>
        <taxon>Hymenoptera</taxon>
        <taxon>Apocrita</taxon>
        <taxon>Aculeata</taxon>
        <taxon>Formicoidea</taxon>
        <taxon>Formicidae</taxon>
        <taxon>Formicinae</taxon>
        <taxon>Lasius</taxon>
        <taxon>Lasius</taxon>
    </lineage>
</organism>
<name>A0A0J7K2T6_LASNI</name>
<evidence type="ECO:0000313" key="1">
    <source>
        <dbReference type="EMBL" id="KMQ84612.1"/>
    </source>
</evidence>
<dbReference type="AlphaFoldDB" id="A0A0J7K2T6"/>
<accession>A0A0J7K2T6</accession>
<proteinExistence type="predicted"/>
<dbReference type="Proteomes" id="UP000036403">
    <property type="component" value="Unassembled WGS sequence"/>
</dbReference>
<comment type="caution">
    <text evidence="1">The sequence shown here is derived from an EMBL/GenBank/DDBJ whole genome shotgun (WGS) entry which is preliminary data.</text>
</comment>